<dbReference type="RefSeq" id="WP_198638324.1">
    <property type="nucleotide sequence ID" value="NZ_JAEHNY010000005.1"/>
</dbReference>
<keyword evidence="2" id="KW-0732">Signal</keyword>
<dbReference type="InterPro" id="IPR011330">
    <property type="entry name" value="Glyco_hydro/deAcase_b/a-brl"/>
</dbReference>
<comment type="subcellular location">
    <subcellularLocation>
        <location evidence="1">Secreted</location>
    </subcellularLocation>
</comment>
<dbReference type="Pfam" id="PF01522">
    <property type="entry name" value="Polysacc_deac_1"/>
    <property type="match status" value="1"/>
</dbReference>
<dbReference type="Proteomes" id="UP000635665">
    <property type="component" value="Unassembled WGS sequence"/>
</dbReference>
<feature type="domain" description="NodB homology" evidence="3">
    <location>
        <begin position="54"/>
        <end position="279"/>
    </location>
</feature>
<dbReference type="CDD" id="cd10918">
    <property type="entry name" value="CE4_NodB_like_5s_6s"/>
    <property type="match status" value="1"/>
</dbReference>
<dbReference type="EMBL" id="JAEHNY010000005">
    <property type="protein sequence ID" value="MBI6119768.1"/>
    <property type="molecule type" value="Genomic_DNA"/>
</dbReference>
<sequence length="279" mass="32641">MKNNIKSLCILAYHTVRDSKNFEAHLSYLEENYSVISVEQLRQFICNKTKLPKNPLIITFDDGDLSVYENALPLLKKYRLPATLFVVTDLINSHKPFWWEEIEYYLGKEEGNKKVWEVKDWKNIELEKFLLELRKQSNKPAMRCQQLSTAQLKEMQASGFTIANHSHTHPMFNNCTREELEAELKNSKGQLEELGFTPDIFAYPNGNYSRLSETVLESHQIKVAFLFDHKINRGKINPLRISRLAVNDHTPLWKLKLILSGWHTKILPITRTLSKLRKK</sequence>
<dbReference type="InterPro" id="IPR002509">
    <property type="entry name" value="NODB_dom"/>
</dbReference>
<protein>
    <submittedName>
        <fullName evidence="4">Polysaccharide deacetylase family protein</fullName>
    </submittedName>
</protein>
<proteinExistence type="predicted"/>
<dbReference type="PROSITE" id="PS51677">
    <property type="entry name" value="NODB"/>
    <property type="match status" value="1"/>
</dbReference>
<dbReference type="SUPFAM" id="SSF88713">
    <property type="entry name" value="Glycoside hydrolase/deacetylase"/>
    <property type="match status" value="1"/>
</dbReference>
<comment type="caution">
    <text evidence="4">The sequence shown here is derived from an EMBL/GenBank/DDBJ whole genome shotgun (WGS) entry which is preliminary data.</text>
</comment>
<dbReference type="InterPro" id="IPR051398">
    <property type="entry name" value="Polysacch_Deacetylase"/>
</dbReference>
<dbReference type="PANTHER" id="PTHR34216:SF3">
    <property type="entry name" value="POLY-BETA-1,6-N-ACETYL-D-GLUCOSAMINE N-DEACETYLASE"/>
    <property type="match status" value="1"/>
</dbReference>
<evidence type="ECO:0000313" key="4">
    <source>
        <dbReference type="EMBL" id="MBI6119768.1"/>
    </source>
</evidence>
<accession>A0ABS0TFH2</accession>
<keyword evidence="5" id="KW-1185">Reference proteome</keyword>
<dbReference type="PANTHER" id="PTHR34216">
    <property type="match status" value="1"/>
</dbReference>
<dbReference type="Gene3D" id="3.20.20.370">
    <property type="entry name" value="Glycoside hydrolase/deacetylase"/>
    <property type="match status" value="1"/>
</dbReference>
<organism evidence="4 5">
    <name type="scientific">Salegentibacter maritimus</name>
    <dbReference type="NCBI Taxonomy" id="2794347"/>
    <lineage>
        <taxon>Bacteria</taxon>
        <taxon>Pseudomonadati</taxon>
        <taxon>Bacteroidota</taxon>
        <taxon>Flavobacteriia</taxon>
        <taxon>Flavobacteriales</taxon>
        <taxon>Flavobacteriaceae</taxon>
        <taxon>Salegentibacter</taxon>
    </lineage>
</organism>
<name>A0ABS0TFH2_9FLAO</name>
<evidence type="ECO:0000256" key="1">
    <source>
        <dbReference type="ARBA" id="ARBA00004613"/>
    </source>
</evidence>
<reference evidence="4 5" key="1">
    <citation type="submission" date="2020-12" db="EMBL/GenBank/DDBJ databases">
        <title>Salegentibacter orientalis sp. nov., isolated from costal sediment.</title>
        <authorList>
            <person name="Lian F.-B."/>
        </authorList>
    </citation>
    <scope>NUCLEOTIDE SEQUENCE [LARGE SCALE GENOMIC DNA]</scope>
    <source>
        <strain evidence="4 5">F60176</strain>
    </source>
</reference>
<evidence type="ECO:0000256" key="2">
    <source>
        <dbReference type="ARBA" id="ARBA00022729"/>
    </source>
</evidence>
<gene>
    <name evidence="4" type="ORF">I6U50_07005</name>
</gene>
<evidence type="ECO:0000259" key="3">
    <source>
        <dbReference type="PROSITE" id="PS51677"/>
    </source>
</evidence>
<evidence type="ECO:0000313" key="5">
    <source>
        <dbReference type="Proteomes" id="UP000635665"/>
    </source>
</evidence>